<dbReference type="EMBL" id="CXST01000002">
    <property type="protein sequence ID" value="CTQ45373.1"/>
    <property type="molecule type" value="Genomic_DNA"/>
</dbReference>
<organism evidence="1 2">
    <name type="scientific">Roseibium aggregatum</name>
    <dbReference type="NCBI Taxonomy" id="187304"/>
    <lineage>
        <taxon>Bacteria</taxon>
        <taxon>Pseudomonadati</taxon>
        <taxon>Pseudomonadota</taxon>
        <taxon>Alphaproteobacteria</taxon>
        <taxon>Hyphomicrobiales</taxon>
        <taxon>Stappiaceae</taxon>
        <taxon>Roseibium</taxon>
    </lineage>
</organism>
<dbReference type="InterPro" id="IPR037079">
    <property type="entry name" value="AF2212/PG0164-like_sf"/>
</dbReference>
<dbReference type="STRING" id="187304.B0E33_04315"/>
<evidence type="ECO:0000313" key="1">
    <source>
        <dbReference type="EMBL" id="CTQ45373.1"/>
    </source>
</evidence>
<dbReference type="RefSeq" id="WP_055658402.1">
    <property type="nucleotide sequence ID" value="NZ_CXST01000002.1"/>
</dbReference>
<accession>A0A0M6Y770</accession>
<reference evidence="2" key="1">
    <citation type="submission" date="2015-07" db="EMBL/GenBank/DDBJ databases">
        <authorList>
            <person name="Rodrigo-Torres Lidia"/>
            <person name="Arahal R.David."/>
        </authorList>
    </citation>
    <scope>NUCLEOTIDE SEQUENCE [LARGE SCALE GENOMIC DNA]</scope>
    <source>
        <strain evidence="2">CECT 4801</strain>
    </source>
</reference>
<dbReference type="OrthoDB" id="9808666at2"/>
<gene>
    <name evidence="1" type="ORF">LAL4801_03823</name>
</gene>
<protein>
    <recommendedName>
        <fullName evidence="3">DUF1905 domain-containing protein</fullName>
    </recommendedName>
</protein>
<dbReference type="SUPFAM" id="SSF141694">
    <property type="entry name" value="AF2212/PG0164-like"/>
    <property type="match status" value="1"/>
</dbReference>
<evidence type="ECO:0008006" key="3">
    <source>
        <dbReference type="Google" id="ProtNLM"/>
    </source>
</evidence>
<dbReference type="Proteomes" id="UP000048926">
    <property type="component" value="Unassembled WGS sequence"/>
</dbReference>
<sequence>MLDRLDFTGKLWLSAGPGGWTFVTLPPACADQIRFFTGSRKGGAWGMIKVKARIGKAEWSTTIWPDKASGSFLLPVKSAVRKKEKIAAGDTVDVSLWLQVPPGF</sequence>
<dbReference type="Gene3D" id="2.40.30.100">
    <property type="entry name" value="AF2212/PG0164-like"/>
    <property type="match status" value="1"/>
</dbReference>
<keyword evidence="2" id="KW-1185">Reference proteome</keyword>
<evidence type="ECO:0000313" key="2">
    <source>
        <dbReference type="Proteomes" id="UP000048926"/>
    </source>
</evidence>
<name>A0A0M6Y770_9HYPH</name>
<proteinExistence type="predicted"/>
<dbReference type="AlphaFoldDB" id="A0A0M6Y770"/>
<dbReference type="InterPro" id="IPR015018">
    <property type="entry name" value="DUF1905"/>
</dbReference>
<dbReference type="Pfam" id="PF08922">
    <property type="entry name" value="DUF1905"/>
    <property type="match status" value="1"/>
</dbReference>